<dbReference type="Gene3D" id="3.80.10.10">
    <property type="entry name" value="Ribonuclease Inhibitor"/>
    <property type="match status" value="1"/>
</dbReference>
<dbReference type="SUPFAM" id="SSF52047">
    <property type="entry name" value="RNI-like"/>
    <property type="match status" value="1"/>
</dbReference>
<dbReference type="SMART" id="SM00256">
    <property type="entry name" value="FBOX"/>
    <property type="match status" value="1"/>
</dbReference>
<dbReference type="SUPFAM" id="SSF81383">
    <property type="entry name" value="F-box domain"/>
    <property type="match status" value="1"/>
</dbReference>
<name>A0A8H3ERW1_9LECA</name>
<dbReference type="InterPro" id="IPR036047">
    <property type="entry name" value="F-box-like_dom_sf"/>
</dbReference>
<gene>
    <name evidence="2" type="ORF">IMSHALPRED_009914</name>
</gene>
<sequence>MNIERHIVHLLLKTLSISKDDYREKVVPIRPLSFDRVNEGKAPASDALLFTLPLEIIGQILETLPRSSLSSLALVCRDCRQLARSRQFASIELNYSDHSVALIKKLLAEANIRVGNQGVANGISQSLGVCIRRITVATDPDLVAARHDIHLDDPAHALAPALALNDRTTAKRMAKATKYFFDDYLPKLQLLWGSSIVLPNLESLDWRDNIALPRSFFERLPLTPIQHLRLSCVKVEEEFEVGLPQSSRGWPLRTLYLEVAPSFNRAFDVGLPRTSFMCASILRLCASTLESLTWRTLPLYEDHHSFATYKMESAPHFPRLRSLKLPNAGFSDYSMLDSLLEGDVREMEVDPGHDSLSSEFFEIRGTMRALTTLVWDGRIKPDQSLKFLQANSQLSKLSLQWEASATLLETQLLPLLTKSFQQLTSLSLKWESDTISGSALEAVGSLQSLQQLHLSAGCQHGWRHSWFIDHELMRSRLRNLTSLKRIAFSRDVYANGVELFDPQRYYEDRMHSDIWHWGNDDEWENWHRTRMLGQAQIYATEMPELEWLYFGQLRMEVSRGLGSHGDITCVSTLSDERDGCWTYLREMFGFKGT</sequence>
<dbReference type="CDD" id="cd09917">
    <property type="entry name" value="F-box_SF"/>
    <property type="match status" value="1"/>
</dbReference>
<keyword evidence="3" id="KW-1185">Reference proteome</keyword>
<dbReference type="InterPro" id="IPR032675">
    <property type="entry name" value="LRR_dom_sf"/>
</dbReference>
<organism evidence="2 3">
    <name type="scientific">Imshaugia aleurites</name>
    <dbReference type="NCBI Taxonomy" id="172621"/>
    <lineage>
        <taxon>Eukaryota</taxon>
        <taxon>Fungi</taxon>
        <taxon>Dikarya</taxon>
        <taxon>Ascomycota</taxon>
        <taxon>Pezizomycotina</taxon>
        <taxon>Lecanoromycetes</taxon>
        <taxon>OSLEUM clade</taxon>
        <taxon>Lecanoromycetidae</taxon>
        <taxon>Lecanorales</taxon>
        <taxon>Lecanorineae</taxon>
        <taxon>Parmeliaceae</taxon>
        <taxon>Imshaugia</taxon>
    </lineage>
</organism>
<dbReference type="Pfam" id="PF00646">
    <property type="entry name" value="F-box"/>
    <property type="match status" value="1"/>
</dbReference>
<feature type="domain" description="F-box" evidence="1">
    <location>
        <begin position="46"/>
        <end position="91"/>
    </location>
</feature>
<dbReference type="EMBL" id="CAJPDT010000008">
    <property type="protein sequence ID" value="CAF9911067.1"/>
    <property type="molecule type" value="Genomic_DNA"/>
</dbReference>
<dbReference type="PROSITE" id="PS50181">
    <property type="entry name" value="FBOX"/>
    <property type="match status" value="1"/>
</dbReference>
<reference evidence="2" key="1">
    <citation type="submission" date="2021-03" db="EMBL/GenBank/DDBJ databases">
        <authorList>
            <person name="Tagirdzhanova G."/>
        </authorList>
    </citation>
    <scope>NUCLEOTIDE SEQUENCE</scope>
</reference>
<dbReference type="InterPro" id="IPR001810">
    <property type="entry name" value="F-box_dom"/>
</dbReference>
<dbReference type="AlphaFoldDB" id="A0A8H3ERW1"/>
<evidence type="ECO:0000313" key="2">
    <source>
        <dbReference type="EMBL" id="CAF9911067.1"/>
    </source>
</evidence>
<evidence type="ECO:0000259" key="1">
    <source>
        <dbReference type="PROSITE" id="PS50181"/>
    </source>
</evidence>
<accession>A0A8H3ERW1</accession>
<protein>
    <recommendedName>
        <fullName evidence="1">F-box domain-containing protein</fullName>
    </recommendedName>
</protein>
<comment type="caution">
    <text evidence="2">The sequence shown here is derived from an EMBL/GenBank/DDBJ whole genome shotgun (WGS) entry which is preliminary data.</text>
</comment>
<dbReference type="OrthoDB" id="3257981at2759"/>
<proteinExistence type="predicted"/>
<evidence type="ECO:0000313" key="3">
    <source>
        <dbReference type="Proteomes" id="UP000664534"/>
    </source>
</evidence>
<dbReference type="Proteomes" id="UP000664534">
    <property type="component" value="Unassembled WGS sequence"/>
</dbReference>